<name>A0A8S9PME0_BRACR</name>
<comment type="caution">
    <text evidence="1">The sequence shown here is derived from an EMBL/GenBank/DDBJ whole genome shotgun (WGS) entry which is preliminary data.</text>
</comment>
<dbReference type="Proteomes" id="UP000712600">
    <property type="component" value="Unassembled WGS sequence"/>
</dbReference>
<dbReference type="AlphaFoldDB" id="A0A8S9PME0"/>
<evidence type="ECO:0000313" key="2">
    <source>
        <dbReference type="Proteomes" id="UP000712600"/>
    </source>
</evidence>
<gene>
    <name evidence="1" type="ORF">F2Q69_00051249</name>
</gene>
<sequence length="112" mass="12895">MIGESSDTEVIVNKKNPSRVRAIAMVLDVVRGSTSGCRTTSSRRLYSSWCRRRWRRDDGGSCYNLYHVHVVEHPSYDKDDADMFVENSNAKDVDDNESYETDFSDRKFCLTS</sequence>
<protein>
    <submittedName>
        <fullName evidence="1">Uncharacterized protein</fullName>
    </submittedName>
</protein>
<accession>A0A8S9PME0</accession>
<organism evidence="1 2">
    <name type="scientific">Brassica cretica</name>
    <name type="common">Mustard</name>
    <dbReference type="NCBI Taxonomy" id="69181"/>
    <lineage>
        <taxon>Eukaryota</taxon>
        <taxon>Viridiplantae</taxon>
        <taxon>Streptophyta</taxon>
        <taxon>Embryophyta</taxon>
        <taxon>Tracheophyta</taxon>
        <taxon>Spermatophyta</taxon>
        <taxon>Magnoliopsida</taxon>
        <taxon>eudicotyledons</taxon>
        <taxon>Gunneridae</taxon>
        <taxon>Pentapetalae</taxon>
        <taxon>rosids</taxon>
        <taxon>malvids</taxon>
        <taxon>Brassicales</taxon>
        <taxon>Brassicaceae</taxon>
        <taxon>Brassiceae</taxon>
        <taxon>Brassica</taxon>
    </lineage>
</organism>
<proteinExistence type="predicted"/>
<evidence type="ECO:0000313" key="1">
    <source>
        <dbReference type="EMBL" id="KAF3523937.1"/>
    </source>
</evidence>
<reference evidence="1" key="1">
    <citation type="submission" date="2019-12" db="EMBL/GenBank/DDBJ databases">
        <title>Genome sequencing and annotation of Brassica cretica.</title>
        <authorList>
            <person name="Studholme D.J."/>
            <person name="Sarris P."/>
        </authorList>
    </citation>
    <scope>NUCLEOTIDE SEQUENCE</scope>
    <source>
        <strain evidence="1">PFS-109/04</strain>
        <tissue evidence="1">Leaf</tissue>
    </source>
</reference>
<dbReference type="EMBL" id="QGKX02001347">
    <property type="protein sequence ID" value="KAF3523937.1"/>
    <property type="molecule type" value="Genomic_DNA"/>
</dbReference>